<keyword evidence="3" id="KW-1185">Reference proteome</keyword>
<feature type="transmembrane region" description="Helical" evidence="1">
    <location>
        <begin position="350"/>
        <end position="374"/>
    </location>
</feature>
<proteinExistence type="predicted"/>
<feature type="transmembrane region" description="Helical" evidence="1">
    <location>
        <begin position="281"/>
        <end position="298"/>
    </location>
</feature>
<dbReference type="PANTHER" id="PTHR30354:SF11">
    <property type="entry name" value="PERMEASE"/>
    <property type="match status" value="1"/>
</dbReference>
<name>A0ABY5JRD9_9BACI</name>
<dbReference type="Pfam" id="PF02447">
    <property type="entry name" value="GntP_permease"/>
    <property type="match status" value="1"/>
</dbReference>
<protein>
    <submittedName>
        <fullName evidence="2">GntP family permease</fullName>
    </submittedName>
</protein>
<feature type="transmembrane region" description="Helical" evidence="1">
    <location>
        <begin position="7"/>
        <end position="25"/>
    </location>
</feature>
<dbReference type="InterPro" id="IPR003474">
    <property type="entry name" value="Glcn_transporter"/>
</dbReference>
<feature type="transmembrane region" description="Helical" evidence="1">
    <location>
        <begin position="63"/>
        <end position="84"/>
    </location>
</feature>
<sequence length="458" mass="47678">MLTGNGLIIGFIVALAILFVLIIRFKWDAFIALLVVAIGLGLVSAIPAQEVPEVIATGFGDTLAGVGILIGLGIIFGQFLAASGGIEKIASSMLKAFGVKNSPYAMAATSTTVAIPVFFDAAFIILHKLIYSLSIRTKISLATFVAILAIGLIVSHSLIIPTPGPLVVADQMGVDIGVFFIYGLIVAIPATLVGGVIYGKIIGKRITNGARLDDVKEELQANEQEEKDPNQKEMPTWLAYAMLGLPIILILSNTVINNVVLQNSPNAMIGKVFAVIGDKNSALLISVIAAMFILTPYIKEKTSTVMKEAFDSSGMVLLITGAGGAFGQVVQQTGLGELLVDLMTGFNMPALILGFVFAQILRASLGSATVALVTTSTILGPLAVDLGVSPVLLGLAIAAGGIGLSLPNDSGFWVVNKFGRLSVTETIRVWSLGGFVAGVTALVMVHLLSAMSGFLPGL</sequence>
<feature type="transmembrane region" description="Helical" evidence="1">
    <location>
        <begin position="139"/>
        <end position="159"/>
    </location>
</feature>
<evidence type="ECO:0000313" key="3">
    <source>
        <dbReference type="Proteomes" id="UP001059773"/>
    </source>
</evidence>
<dbReference type="NCBIfam" id="TIGR00791">
    <property type="entry name" value="gntP"/>
    <property type="match status" value="1"/>
</dbReference>
<feature type="transmembrane region" description="Helical" evidence="1">
    <location>
        <begin position="104"/>
        <end position="127"/>
    </location>
</feature>
<reference evidence="2" key="1">
    <citation type="submission" date="2022-07" db="EMBL/GenBank/DDBJ databases">
        <title>FELIX.</title>
        <authorList>
            <person name="Wan K.H."/>
            <person name="Park S."/>
            <person name="Lawrence Q."/>
            <person name="Eichenberger J.P."/>
            <person name="Booth B.W."/>
            <person name="Piaggio A.J."/>
            <person name="Chandler J.C."/>
            <person name="Franklin A.B."/>
            <person name="Celniker S.E."/>
        </authorList>
    </citation>
    <scope>NUCLEOTIDE SEQUENCE</scope>
    <source>
        <strain evidence="2">QA-1986 374</strain>
    </source>
</reference>
<dbReference type="Proteomes" id="UP001059773">
    <property type="component" value="Chromosome"/>
</dbReference>
<feature type="transmembrane region" description="Helical" evidence="1">
    <location>
        <begin position="427"/>
        <end position="448"/>
    </location>
</feature>
<keyword evidence="1" id="KW-1133">Transmembrane helix</keyword>
<organism evidence="2 3">
    <name type="scientific">Oceanobacillus jeddahense</name>
    <dbReference type="NCBI Taxonomy" id="1462527"/>
    <lineage>
        <taxon>Bacteria</taxon>
        <taxon>Bacillati</taxon>
        <taxon>Bacillota</taxon>
        <taxon>Bacilli</taxon>
        <taxon>Bacillales</taxon>
        <taxon>Bacillaceae</taxon>
        <taxon>Oceanobacillus</taxon>
    </lineage>
</organism>
<accession>A0ABY5JRD9</accession>
<dbReference type="RefSeq" id="WP_256708083.1">
    <property type="nucleotide sequence ID" value="NZ_CP101914.1"/>
</dbReference>
<gene>
    <name evidence="2" type="ORF">NP439_23100</name>
</gene>
<evidence type="ECO:0000256" key="1">
    <source>
        <dbReference type="SAM" id="Phobius"/>
    </source>
</evidence>
<dbReference type="PANTHER" id="PTHR30354">
    <property type="entry name" value="GNT FAMILY GLUCONATE TRANSPORTER"/>
    <property type="match status" value="1"/>
</dbReference>
<keyword evidence="1" id="KW-0812">Transmembrane</keyword>
<dbReference type="EMBL" id="CP101914">
    <property type="protein sequence ID" value="UUI02883.1"/>
    <property type="molecule type" value="Genomic_DNA"/>
</dbReference>
<keyword evidence="1" id="KW-0472">Membrane</keyword>
<evidence type="ECO:0000313" key="2">
    <source>
        <dbReference type="EMBL" id="UUI02883.1"/>
    </source>
</evidence>
<feature type="transmembrane region" description="Helical" evidence="1">
    <location>
        <begin position="386"/>
        <end position="407"/>
    </location>
</feature>
<feature type="transmembrane region" description="Helical" evidence="1">
    <location>
        <begin position="31"/>
        <end position="51"/>
    </location>
</feature>
<feature type="transmembrane region" description="Helical" evidence="1">
    <location>
        <begin position="237"/>
        <end position="261"/>
    </location>
</feature>
<feature type="transmembrane region" description="Helical" evidence="1">
    <location>
        <begin position="179"/>
        <end position="198"/>
    </location>
</feature>